<evidence type="ECO:0000256" key="6">
    <source>
        <dbReference type="ARBA" id="ARBA00023229"/>
    </source>
</evidence>
<feature type="chain" id="PRO_5046302969" description="2-C-methyl-D-erythritol 4-phosphate cytidylyltransferase" evidence="7">
    <location>
        <begin position="17"/>
        <end position="288"/>
    </location>
</feature>
<dbReference type="Proteomes" id="UP001363151">
    <property type="component" value="Unassembled WGS sequence"/>
</dbReference>
<dbReference type="Pfam" id="PF01128">
    <property type="entry name" value="IspD"/>
    <property type="match status" value="1"/>
</dbReference>
<dbReference type="PANTHER" id="PTHR32125:SF4">
    <property type="entry name" value="2-C-METHYL-D-ERYTHRITOL 4-PHOSPHATE CYTIDYLYLTRANSFERASE, CHLOROPLASTIC"/>
    <property type="match status" value="1"/>
</dbReference>
<dbReference type="HAMAP" id="MF_00108">
    <property type="entry name" value="IspD"/>
    <property type="match status" value="1"/>
</dbReference>
<comment type="pathway">
    <text evidence="1">Isoprenoid biosynthesis; isopentenyl diphosphate biosynthesis via DXP pathway; isopentenyl diphosphate from 1-deoxy-D-xylulose 5-phosphate: step 2/6.</text>
</comment>
<evidence type="ECO:0000256" key="7">
    <source>
        <dbReference type="SAM" id="SignalP"/>
    </source>
</evidence>
<comment type="similarity">
    <text evidence="2">Belongs to the IspD/TarI cytidylyltransferase family. IspD subfamily.</text>
</comment>
<evidence type="ECO:0000256" key="3">
    <source>
        <dbReference type="ARBA" id="ARBA00012526"/>
    </source>
</evidence>
<dbReference type="GO" id="GO:0016779">
    <property type="term" value="F:nucleotidyltransferase activity"/>
    <property type="evidence" value="ECO:0007669"/>
    <property type="project" value="UniProtKB-KW"/>
</dbReference>
<name>A0ABR1FYX9_AURAN</name>
<dbReference type="SUPFAM" id="SSF53448">
    <property type="entry name" value="Nucleotide-diphospho-sugar transferases"/>
    <property type="match status" value="1"/>
</dbReference>
<feature type="signal peptide" evidence="7">
    <location>
        <begin position="1"/>
        <end position="16"/>
    </location>
</feature>
<accession>A0ABR1FYX9</accession>
<dbReference type="Gene3D" id="3.90.550.10">
    <property type="entry name" value="Spore Coat Polysaccharide Biosynthesis Protein SpsA, Chain A"/>
    <property type="match status" value="1"/>
</dbReference>
<dbReference type="InterPro" id="IPR018294">
    <property type="entry name" value="ISPD_synthase_CS"/>
</dbReference>
<comment type="caution">
    <text evidence="8">The sequence shown here is derived from an EMBL/GenBank/DDBJ whole genome shotgun (WGS) entry which is preliminary data.</text>
</comment>
<dbReference type="PANTHER" id="PTHR32125">
    <property type="entry name" value="2-C-METHYL-D-ERYTHRITOL 4-PHOSPHATE CYTIDYLYLTRANSFERASE, CHLOROPLASTIC"/>
    <property type="match status" value="1"/>
</dbReference>
<keyword evidence="9" id="KW-1185">Reference proteome</keyword>
<dbReference type="PROSITE" id="PS01295">
    <property type="entry name" value="ISPD"/>
    <property type="match status" value="1"/>
</dbReference>
<evidence type="ECO:0000256" key="5">
    <source>
        <dbReference type="ARBA" id="ARBA00022695"/>
    </source>
</evidence>
<dbReference type="CDD" id="cd02516">
    <property type="entry name" value="CDP-ME_synthetase"/>
    <property type="match status" value="1"/>
</dbReference>
<evidence type="ECO:0000256" key="4">
    <source>
        <dbReference type="ARBA" id="ARBA00022679"/>
    </source>
</evidence>
<evidence type="ECO:0000313" key="8">
    <source>
        <dbReference type="EMBL" id="KAK7241389.1"/>
    </source>
</evidence>
<evidence type="ECO:0000256" key="1">
    <source>
        <dbReference type="ARBA" id="ARBA00004787"/>
    </source>
</evidence>
<dbReference type="InterPro" id="IPR029044">
    <property type="entry name" value="Nucleotide-diphossugar_trans"/>
</dbReference>
<dbReference type="InterPro" id="IPR001228">
    <property type="entry name" value="IspD"/>
</dbReference>
<evidence type="ECO:0000313" key="9">
    <source>
        <dbReference type="Proteomes" id="UP001363151"/>
    </source>
</evidence>
<proteinExistence type="inferred from homology"/>
<dbReference type="EC" id="2.7.7.60" evidence="3"/>
<protein>
    <recommendedName>
        <fullName evidence="3">2-C-methyl-D-erythritol 4-phosphate cytidylyltransferase</fullName>
        <ecNumber evidence="3">2.7.7.60</ecNumber>
    </recommendedName>
</protein>
<dbReference type="EMBL" id="JBBJCI010000202">
    <property type="protein sequence ID" value="KAK7241389.1"/>
    <property type="molecule type" value="Genomic_DNA"/>
</dbReference>
<keyword evidence="7" id="KW-0732">Signal</keyword>
<keyword evidence="4" id="KW-0808">Transferase</keyword>
<evidence type="ECO:0000256" key="2">
    <source>
        <dbReference type="ARBA" id="ARBA00009789"/>
    </source>
</evidence>
<reference evidence="8 9" key="1">
    <citation type="submission" date="2024-03" db="EMBL/GenBank/DDBJ databases">
        <title>Aureococcus anophagefferens CCMP1851 and Kratosvirus quantuckense: Draft genome of a second virus-susceptible host strain in the model system.</title>
        <authorList>
            <person name="Chase E."/>
            <person name="Truchon A.R."/>
            <person name="Schepens W."/>
            <person name="Wilhelm S.W."/>
        </authorList>
    </citation>
    <scope>NUCLEOTIDE SEQUENCE [LARGE SCALE GENOMIC DNA]</scope>
    <source>
        <strain evidence="8 9">CCMP1851</strain>
    </source>
</reference>
<dbReference type="InterPro" id="IPR050088">
    <property type="entry name" value="IspD/TarI_cytidylyltransf_bact"/>
</dbReference>
<keyword evidence="5 8" id="KW-0548">Nucleotidyltransferase</keyword>
<dbReference type="NCBIfam" id="TIGR00453">
    <property type="entry name" value="ispD"/>
    <property type="match status" value="1"/>
</dbReference>
<gene>
    <name evidence="8" type="primary">CMS</name>
    <name evidence="8" type="ORF">SO694_00059140</name>
</gene>
<dbReference type="InterPro" id="IPR034683">
    <property type="entry name" value="IspD/TarI"/>
</dbReference>
<organism evidence="8 9">
    <name type="scientific">Aureococcus anophagefferens</name>
    <name type="common">Harmful bloom alga</name>
    <dbReference type="NCBI Taxonomy" id="44056"/>
    <lineage>
        <taxon>Eukaryota</taxon>
        <taxon>Sar</taxon>
        <taxon>Stramenopiles</taxon>
        <taxon>Ochrophyta</taxon>
        <taxon>Pelagophyceae</taxon>
        <taxon>Pelagomonadales</taxon>
        <taxon>Pelagomonadaceae</taxon>
        <taxon>Aureococcus</taxon>
    </lineage>
</organism>
<keyword evidence="6" id="KW-0414">Isoprene biosynthesis</keyword>
<sequence length="288" mass="30933">MMYCKLFALLIASCGAFVARSPLPAIAPRRCAARAAPTAAADVAVVLLAGGVGSRMKADRPKQRVARRPRLPPPRSHADVRRFLELAGKPVLYHSLDLFLGLEGVSSLVLVINEQYRGEFAPYAADGRVTFADPGAERQDSVRSGLDACPADAALVCIHDAARPLVTPEEIFKVIGDARDHGAAVLGVPVKATVKESDDGEFVLRTVDRSRLWEVHTPQVIKPALLREGFDKVAKEGLEVTDDVSIIEQLGLPVKLTLGEYTNLKVTTPDDMVVATQILDQRAAAAAN</sequence>